<dbReference type="PRINTS" id="PR00129">
    <property type="entry name" value="CUTINASE"/>
</dbReference>
<proteinExistence type="inferred from homology"/>
<evidence type="ECO:0000256" key="3">
    <source>
        <dbReference type="ARBA" id="ARBA00013095"/>
    </source>
</evidence>
<sequence>MFRTSLLLALAAFAIAAPSIRQSCADVTVIFARGSTEPPPIGLLVGPQFEAALQSALGSRSLNFVGVDYAASLLRYLEGGDRQGAATMAQDVESAAASCPETKIVMSGYSQGGELIHLAVPELPAATQDRINAIVIFGDPEDGQPFPGNLNSVEKTFCHEGDNICSHGILILPPHLTYADDAPAAANFVVSTIFGQM</sequence>
<evidence type="ECO:0000256" key="9">
    <source>
        <dbReference type="ARBA" id="ARBA00034045"/>
    </source>
</evidence>
<dbReference type="STRING" id="231916.A0A409W1P4"/>
<keyword evidence="5 12" id="KW-0964">Secreted</keyword>
<feature type="disulfide bond" evidence="11">
    <location>
        <begin position="158"/>
        <end position="165"/>
    </location>
</feature>
<feature type="active site" evidence="10">
    <location>
        <position position="162"/>
    </location>
</feature>
<comment type="function">
    <text evidence="12">Catalyzes the hydrolysis of complex carboxylic polyesters found in the cell wall of plants. Degrades cutin, a macromolecule that forms the structure of the plant cuticle.</text>
</comment>
<evidence type="ECO:0000256" key="12">
    <source>
        <dbReference type="RuleBase" id="RU361263"/>
    </source>
</evidence>
<dbReference type="PANTHER" id="PTHR48250">
    <property type="entry name" value="CUTINASE 2-RELATED"/>
    <property type="match status" value="1"/>
</dbReference>
<dbReference type="GO" id="GO:0016052">
    <property type="term" value="P:carbohydrate catabolic process"/>
    <property type="evidence" value="ECO:0007669"/>
    <property type="project" value="TreeGrafter"/>
</dbReference>
<dbReference type="PROSITE" id="PS00155">
    <property type="entry name" value="CUTINASE_1"/>
    <property type="match status" value="1"/>
</dbReference>
<dbReference type="Gene3D" id="3.40.50.1820">
    <property type="entry name" value="alpha/beta hydrolase"/>
    <property type="match status" value="1"/>
</dbReference>
<evidence type="ECO:0000256" key="4">
    <source>
        <dbReference type="ARBA" id="ARBA00022487"/>
    </source>
</evidence>
<evidence type="ECO:0000256" key="6">
    <source>
        <dbReference type="ARBA" id="ARBA00022729"/>
    </source>
</evidence>
<evidence type="ECO:0000256" key="1">
    <source>
        <dbReference type="ARBA" id="ARBA00004613"/>
    </source>
</evidence>
<feature type="chain" id="PRO_5018814268" description="Cutinase" evidence="12">
    <location>
        <begin position="17"/>
        <end position="197"/>
    </location>
</feature>
<dbReference type="PANTHER" id="PTHR48250:SF3">
    <property type="entry name" value="CUTINASE 1-RELATED"/>
    <property type="match status" value="1"/>
</dbReference>
<comment type="subcellular location">
    <subcellularLocation>
        <location evidence="1 12">Secreted</location>
    </subcellularLocation>
</comment>
<organism evidence="13 14">
    <name type="scientific">Gymnopilus dilepis</name>
    <dbReference type="NCBI Taxonomy" id="231916"/>
    <lineage>
        <taxon>Eukaryota</taxon>
        <taxon>Fungi</taxon>
        <taxon>Dikarya</taxon>
        <taxon>Basidiomycota</taxon>
        <taxon>Agaricomycotina</taxon>
        <taxon>Agaricomycetes</taxon>
        <taxon>Agaricomycetidae</taxon>
        <taxon>Agaricales</taxon>
        <taxon>Agaricineae</taxon>
        <taxon>Hymenogastraceae</taxon>
        <taxon>Gymnopilus</taxon>
    </lineage>
</organism>
<dbReference type="SUPFAM" id="SSF53474">
    <property type="entry name" value="alpha/beta-Hydrolases"/>
    <property type="match status" value="1"/>
</dbReference>
<dbReference type="InterPro" id="IPR029058">
    <property type="entry name" value="AB_hydrolase_fold"/>
</dbReference>
<dbReference type="InterPro" id="IPR011150">
    <property type="entry name" value="Cutinase_monf"/>
</dbReference>
<dbReference type="GO" id="GO:0050525">
    <property type="term" value="F:cutinase activity"/>
    <property type="evidence" value="ECO:0007669"/>
    <property type="project" value="UniProtKB-UniRule"/>
</dbReference>
<evidence type="ECO:0000256" key="7">
    <source>
        <dbReference type="ARBA" id="ARBA00022801"/>
    </source>
</evidence>
<evidence type="ECO:0000313" key="14">
    <source>
        <dbReference type="Proteomes" id="UP000284706"/>
    </source>
</evidence>
<comment type="similarity">
    <text evidence="2 12">Belongs to the cutinase family.</text>
</comment>
<feature type="disulfide bond" evidence="11">
    <location>
        <begin position="24"/>
        <end position="99"/>
    </location>
</feature>
<dbReference type="OrthoDB" id="3225429at2759"/>
<protein>
    <recommendedName>
        <fullName evidence="3 12">Cutinase</fullName>
        <ecNumber evidence="3 12">3.1.1.74</ecNumber>
    </recommendedName>
</protein>
<evidence type="ECO:0000256" key="10">
    <source>
        <dbReference type="PIRSR" id="PIRSR611150-1"/>
    </source>
</evidence>
<dbReference type="Proteomes" id="UP000284706">
    <property type="component" value="Unassembled WGS sequence"/>
</dbReference>
<dbReference type="InParanoid" id="A0A409W1P4"/>
<gene>
    <name evidence="13" type="ORF">CVT26_003783</name>
</gene>
<dbReference type="InterPro" id="IPR043580">
    <property type="entry name" value="CUTINASE_1"/>
</dbReference>
<dbReference type="SMART" id="SM01110">
    <property type="entry name" value="Cutinase"/>
    <property type="match status" value="1"/>
</dbReference>
<feature type="active site" description="Nucleophile" evidence="10">
    <location>
        <position position="110"/>
    </location>
</feature>
<evidence type="ECO:0000256" key="8">
    <source>
        <dbReference type="ARBA" id="ARBA00023157"/>
    </source>
</evidence>
<keyword evidence="7 12" id="KW-0378">Hydrolase</keyword>
<feature type="active site" description="Proton donor/acceptor" evidence="10">
    <location>
        <position position="175"/>
    </location>
</feature>
<keyword evidence="14" id="KW-1185">Reference proteome</keyword>
<evidence type="ECO:0000256" key="11">
    <source>
        <dbReference type="PIRSR" id="PIRSR611150-2"/>
    </source>
</evidence>
<comment type="caution">
    <text evidence="13">The sequence shown here is derived from an EMBL/GenBank/DDBJ whole genome shotgun (WGS) entry which is preliminary data.</text>
</comment>
<dbReference type="InterPro" id="IPR000675">
    <property type="entry name" value="Cutinase/axe"/>
</dbReference>
<dbReference type="EMBL" id="NHYE01005458">
    <property type="protein sequence ID" value="PPQ72420.1"/>
    <property type="molecule type" value="Genomic_DNA"/>
</dbReference>
<evidence type="ECO:0000313" key="13">
    <source>
        <dbReference type="EMBL" id="PPQ72420.1"/>
    </source>
</evidence>
<dbReference type="AlphaFoldDB" id="A0A409W1P4"/>
<name>A0A409W1P4_9AGAR</name>
<dbReference type="EC" id="3.1.1.74" evidence="3 12"/>
<accession>A0A409W1P4</accession>
<evidence type="ECO:0000256" key="2">
    <source>
        <dbReference type="ARBA" id="ARBA00007534"/>
    </source>
</evidence>
<dbReference type="GO" id="GO:0005576">
    <property type="term" value="C:extracellular region"/>
    <property type="evidence" value="ECO:0007669"/>
    <property type="project" value="UniProtKB-SubCell"/>
</dbReference>
<reference evidence="13 14" key="1">
    <citation type="journal article" date="2018" name="Evol. Lett.">
        <title>Horizontal gene cluster transfer increased hallucinogenic mushroom diversity.</title>
        <authorList>
            <person name="Reynolds H.T."/>
            <person name="Vijayakumar V."/>
            <person name="Gluck-Thaler E."/>
            <person name="Korotkin H.B."/>
            <person name="Matheny P.B."/>
            <person name="Slot J.C."/>
        </authorList>
    </citation>
    <scope>NUCLEOTIDE SEQUENCE [LARGE SCALE GENOMIC DNA]</scope>
    <source>
        <strain evidence="13 14">SRW20</strain>
    </source>
</reference>
<feature type="signal peptide" evidence="12">
    <location>
        <begin position="1"/>
        <end position="16"/>
    </location>
</feature>
<keyword evidence="6 12" id="KW-0732">Signal</keyword>
<comment type="catalytic activity">
    <reaction evidence="9 12">
        <text>cutin + H2O = cutin monomers.</text>
        <dbReference type="EC" id="3.1.1.74"/>
    </reaction>
</comment>
<evidence type="ECO:0000256" key="5">
    <source>
        <dbReference type="ARBA" id="ARBA00022525"/>
    </source>
</evidence>
<dbReference type="Pfam" id="PF01083">
    <property type="entry name" value="Cutinase"/>
    <property type="match status" value="1"/>
</dbReference>
<keyword evidence="4 12" id="KW-0719">Serine esterase</keyword>
<keyword evidence="8 11" id="KW-1015">Disulfide bond</keyword>